<dbReference type="FunCoup" id="A0A8V0Y225">
    <property type="interactions" value="37"/>
</dbReference>
<dbReference type="InterPro" id="IPR015424">
    <property type="entry name" value="PyrdxlP-dep_Trfase"/>
</dbReference>
<comment type="cofactor">
    <cofactor evidence="1">
        <name>pyridoxal 5'-phosphate</name>
        <dbReference type="ChEBI" id="CHEBI:597326"/>
    </cofactor>
</comment>
<name>A0A8V0Y225_CHICK</name>
<evidence type="ECO:0000256" key="3">
    <source>
        <dbReference type="ARBA" id="ARBA00022679"/>
    </source>
</evidence>
<dbReference type="Gene3D" id="3.40.640.10">
    <property type="entry name" value="Type I PLP-dependent aspartate aminotransferase-like (Major domain)"/>
    <property type="match status" value="2"/>
</dbReference>
<reference evidence="6" key="2">
    <citation type="submission" date="2025-08" db="UniProtKB">
        <authorList>
            <consortium name="Ensembl"/>
        </authorList>
    </citation>
    <scope>IDENTIFICATION</scope>
    <source>
        <strain evidence="6">broiler</strain>
    </source>
</reference>
<dbReference type="CDD" id="cd00609">
    <property type="entry name" value="AAT_like"/>
    <property type="match status" value="1"/>
</dbReference>
<keyword evidence="7" id="KW-1185">Reference proteome</keyword>
<evidence type="ECO:0000256" key="4">
    <source>
        <dbReference type="ARBA" id="ARBA00022898"/>
    </source>
</evidence>
<dbReference type="SUPFAM" id="SSF53383">
    <property type="entry name" value="PLP-dependent transferases"/>
    <property type="match status" value="1"/>
</dbReference>
<gene>
    <name evidence="6" type="primary">AADAT</name>
</gene>
<keyword evidence="8" id="KW-1267">Proteomics identification</keyword>
<dbReference type="GO" id="GO:0050094">
    <property type="term" value="F:methionine-glyoxylate transaminase activity"/>
    <property type="evidence" value="ECO:0007669"/>
    <property type="project" value="Ensembl"/>
</dbReference>
<dbReference type="OrthoDB" id="691673at2759"/>
<dbReference type="AlphaFoldDB" id="A0A8V0Y225"/>
<keyword evidence="3" id="KW-0808">Transferase</keyword>
<dbReference type="InterPro" id="IPR004839">
    <property type="entry name" value="Aminotransferase_I/II_large"/>
</dbReference>
<reference evidence="6" key="3">
    <citation type="submission" date="2025-09" db="UniProtKB">
        <authorList>
            <consortium name="Ensembl"/>
        </authorList>
    </citation>
    <scope>IDENTIFICATION</scope>
    <source>
        <strain evidence="6">broiler</strain>
    </source>
</reference>
<protein>
    <submittedName>
        <fullName evidence="6">Aminoadipate aminotransferase</fullName>
    </submittedName>
</protein>
<dbReference type="GO" id="GO:0070189">
    <property type="term" value="P:kynurenine metabolic process"/>
    <property type="evidence" value="ECO:0007669"/>
    <property type="project" value="Ensembl"/>
</dbReference>
<dbReference type="GO" id="GO:0047536">
    <property type="term" value="F:2-aminoadipate transaminase activity"/>
    <property type="evidence" value="ECO:0007669"/>
    <property type="project" value="Ensembl"/>
</dbReference>
<dbReference type="GO" id="GO:0016212">
    <property type="term" value="F:kynurenine-oxoglutarate transaminase activity"/>
    <property type="evidence" value="ECO:0000318"/>
    <property type="project" value="GO_Central"/>
</dbReference>
<proteinExistence type="evidence at protein level"/>
<reference evidence="6" key="1">
    <citation type="submission" date="2020-11" db="EMBL/GenBank/DDBJ databases">
        <title>Gallus gallus (Chicken) genome, bGalGal1, GRCg7b, maternal haplotype autosomes + Z &amp; W.</title>
        <authorList>
            <person name="Warren W."/>
            <person name="Formenti G."/>
            <person name="Fedrigo O."/>
            <person name="Haase B."/>
            <person name="Mountcastle J."/>
            <person name="Balacco J."/>
            <person name="Tracey A."/>
            <person name="Schneider V."/>
            <person name="Okimoto R."/>
            <person name="Cheng H."/>
            <person name="Hawken R."/>
            <person name="Howe K."/>
            <person name="Jarvis E.D."/>
        </authorList>
    </citation>
    <scope>NUCLEOTIDE SEQUENCE [LARGE SCALE GENOMIC DNA]</scope>
    <source>
        <strain evidence="6">Broiler</strain>
    </source>
</reference>
<keyword evidence="2" id="KW-0032">Aminotransferase</keyword>
<evidence type="ECO:0000256" key="1">
    <source>
        <dbReference type="ARBA" id="ARBA00001933"/>
    </source>
</evidence>
<dbReference type="GO" id="GO:0006103">
    <property type="term" value="P:2-oxoglutarate metabolic process"/>
    <property type="evidence" value="ECO:0007669"/>
    <property type="project" value="Ensembl"/>
</dbReference>
<keyword evidence="4" id="KW-0663">Pyridoxal phosphate</keyword>
<dbReference type="Pfam" id="PF00155">
    <property type="entry name" value="Aminotran_1_2"/>
    <property type="match status" value="1"/>
</dbReference>
<dbReference type="GO" id="GO:0047315">
    <property type="term" value="F:kynurenine-glyoxylate transaminase activity"/>
    <property type="evidence" value="ECO:0007669"/>
    <property type="project" value="Ensembl"/>
</dbReference>
<dbReference type="GO" id="GO:0042803">
    <property type="term" value="F:protein homodimerization activity"/>
    <property type="evidence" value="ECO:0007669"/>
    <property type="project" value="Ensembl"/>
</dbReference>
<dbReference type="PANTHER" id="PTHR42790">
    <property type="entry name" value="AMINOTRANSFERASE"/>
    <property type="match status" value="1"/>
</dbReference>
<evidence type="ECO:0007829" key="8">
    <source>
        <dbReference type="PeptideAtlas" id="A0A8V0Y225"/>
    </source>
</evidence>
<dbReference type="GeneTree" id="ENSGT00390000004594"/>
<dbReference type="GO" id="GO:0030170">
    <property type="term" value="F:pyridoxal phosphate binding"/>
    <property type="evidence" value="ECO:0007669"/>
    <property type="project" value="InterPro"/>
</dbReference>
<organism evidence="6 7">
    <name type="scientific">Gallus gallus</name>
    <name type="common">Chicken</name>
    <dbReference type="NCBI Taxonomy" id="9031"/>
    <lineage>
        <taxon>Eukaryota</taxon>
        <taxon>Metazoa</taxon>
        <taxon>Chordata</taxon>
        <taxon>Craniata</taxon>
        <taxon>Vertebrata</taxon>
        <taxon>Euteleostomi</taxon>
        <taxon>Archelosauria</taxon>
        <taxon>Archosauria</taxon>
        <taxon>Dinosauria</taxon>
        <taxon>Saurischia</taxon>
        <taxon>Theropoda</taxon>
        <taxon>Coelurosauria</taxon>
        <taxon>Aves</taxon>
        <taxon>Neognathae</taxon>
        <taxon>Galloanserae</taxon>
        <taxon>Galliformes</taxon>
        <taxon>Phasianidae</taxon>
        <taxon>Phasianinae</taxon>
        <taxon>Gallus</taxon>
    </lineage>
</organism>
<dbReference type="GO" id="GO:1901605">
    <property type="term" value="P:alpha-amino acid metabolic process"/>
    <property type="evidence" value="ECO:0000318"/>
    <property type="project" value="GO_Central"/>
</dbReference>
<evidence type="ECO:0000313" key="6">
    <source>
        <dbReference type="Ensembl" id="ENSGALP00010011461.1"/>
    </source>
</evidence>
<sequence length="430" mass="48159">MNYSRFITSVSAARKASPIRVLTELMQKSPPSLISLAGGAPNPAVFPFKKATIATGHGNAVEIGEDLMKRALQYSASAGIPELLSWLKNFQRNLHNPPTANYSPEQGQMEVCVTTGSQEGLCKLRPLGCSIINIPSDQHGIIPKALKEILSAWSPEDIKNHSRPLPKFLYTIPNGCNPTGNSLTTDRKKEIYQIARKYDFLIIEDDPYYFLQFEKPWAPSFLSMDVDGRVIRTDSFSKVLSSGLRVGFLTGPKPLIDRVILHIQVSTMHTSTFTQMIISQLLQQWGEKGFLEHTDRVVEFYRTQRDAMLIAADKWLKAEQTQFLQRAFIGEVFQPMHHLHGPLLHALGKLDIFPVLGAPDLDTVLQMGPHEGREEEDNHLLVPAGHPSSDGTRDTIGLPGCKHTLLAHVKFFISRDPWDLLCRATLKEFF</sequence>
<dbReference type="Ensembl" id="ENSGALT00010019913.1">
    <property type="protein sequence ID" value="ENSGALP00010011461.1"/>
    <property type="gene ID" value="ENSGALG00010008325.1"/>
</dbReference>
<dbReference type="PANTHER" id="PTHR42790:SF19">
    <property type="entry name" value="KYNURENINE_ALPHA-AMINOADIPATE AMINOTRANSFERASE, MITOCHONDRIAL"/>
    <property type="match status" value="1"/>
</dbReference>
<dbReference type="GO" id="GO:0006536">
    <property type="term" value="P:glutamate metabolic process"/>
    <property type="evidence" value="ECO:0007669"/>
    <property type="project" value="Ensembl"/>
</dbReference>
<accession>A0A8V0Y225</accession>
<dbReference type="InterPro" id="IPR050859">
    <property type="entry name" value="Class-I_PLP-dep_aminotransf"/>
</dbReference>
<evidence type="ECO:0000259" key="5">
    <source>
        <dbReference type="Pfam" id="PF00155"/>
    </source>
</evidence>
<dbReference type="GO" id="GO:0047958">
    <property type="term" value="F:glycine:2-oxoglutarate aminotransferase activity"/>
    <property type="evidence" value="ECO:0007669"/>
    <property type="project" value="Ensembl"/>
</dbReference>
<feature type="domain" description="Aminotransferase class I/classII large" evidence="5">
    <location>
        <begin position="136"/>
        <end position="285"/>
    </location>
</feature>
<dbReference type="InterPro" id="IPR015421">
    <property type="entry name" value="PyrdxlP-dep_Trfase_major"/>
</dbReference>
<evidence type="ECO:0000313" key="7">
    <source>
        <dbReference type="Proteomes" id="UP000000539"/>
    </source>
</evidence>
<dbReference type="Proteomes" id="UP000000539">
    <property type="component" value="Chromosome 4"/>
</dbReference>
<evidence type="ECO:0000256" key="2">
    <source>
        <dbReference type="ARBA" id="ARBA00022576"/>
    </source>
</evidence>